<dbReference type="EMBL" id="JAZDCT010000012">
    <property type="protein sequence ID" value="MEE1888210.1"/>
    <property type="molecule type" value="Genomic_DNA"/>
</dbReference>
<dbReference type="RefSeq" id="WP_330103753.1">
    <property type="nucleotide sequence ID" value="NZ_JAZDCT010000012.1"/>
</dbReference>
<comment type="caution">
    <text evidence="1">The sequence shown here is derived from an EMBL/GenBank/DDBJ whole genome shotgun (WGS) entry which is preliminary data.</text>
</comment>
<protein>
    <submittedName>
        <fullName evidence="1">Uncharacterized protein</fullName>
    </submittedName>
</protein>
<proteinExistence type="predicted"/>
<organism evidence="1 2">
    <name type="scientific">Pseudomonas carassii</name>
    <dbReference type="NCBI Taxonomy" id="3115855"/>
    <lineage>
        <taxon>Bacteria</taxon>
        <taxon>Pseudomonadati</taxon>
        <taxon>Pseudomonadota</taxon>
        <taxon>Gammaproteobacteria</taxon>
        <taxon>Pseudomonadales</taxon>
        <taxon>Pseudomonadaceae</taxon>
        <taxon>Pseudomonas</taxon>
    </lineage>
</organism>
<sequence>MQIHQIHNDTVLAAVKEDKTSIPTSRGNSNAYEGWCEHLAYIAQTYLPTIRVVDIERGLFQMIQVGRVKEAASILKTA</sequence>
<reference evidence="1" key="1">
    <citation type="submission" date="2024-01" db="EMBL/GenBank/DDBJ databases">
        <title>Unpublished Manusciprt.</title>
        <authorList>
            <person name="Duman M."/>
            <person name="Valdes E.G."/>
            <person name="Ajmi N."/>
            <person name="Altun S."/>
            <person name="Saticioglu I.B."/>
        </authorList>
    </citation>
    <scope>NUCLEOTIDE SEQUENCE</scope>
    <source>
        <strain evidence="1">137P</strain>
    </source>
</reference>
<accession>A0ABU7HA85</accession>
<gene>
    <name evidence="1" type="ORF">V0R62_11135</name>
</gene>
<evidence type="ECO:0000313" key="1">
    <source>
        <dbReference type="EMBL" id="MEE1888210.1"/>
    </source>
</evidence>
<evidence type="ECO:0000313" key="2">
    <source>
        <dbReference type="Proteomes" id="UP001354227"/>
    </source>
</evidence>
<keyword evidence="2" id="KW-1185">Reference proteome</keyword>
<dbReference type="Proteomes" id="UP001354227">
    <property type="component" value="Unassembled WGS sequence"/>
</dbReference>
<name>A0ABU7HA85_9PSED</name>